<dbReference type="HOGENOM" id="CLU_2414919_0_0_1"/>
<keyword evidence="2" id="KW-1185">Reference proteome</keyword>
<dbReference type="EMBL" id="KN823278">
    <property type="protein sequence ID" value="KIO18539.1"/>
    <property type="molecule type" value="Genomic_DNA"/>
</dbReference>
<protein>
    <submittedName>
        <fullName evidence="1">Uncharacterized protein</fullName>
    </submittedName>
</protein>
<sequence length="92" mass="9939">MLKHVSSSWGRGAEYGVFAFGCGGLNCPIRLRTTICQPPGLANKTARGASLGCSVLKGSRMFDCMGTIASYRSCIGRMYRGQTDRILWKADA</sequence>
<name>A0A0C3Q5U9_9AGAM</name>
<dbReference type="Proteomes" id="UP000054248">
    <property type="component" value="Unassembled WGS sequence"/>
</dbReference>
<accession>A0A0C3Q5U9</accession>
<reference evidence="2" key="2">
    <citation type="submission" date="2015-01" db="EMBL/GenBank/DDBJ databases">
        <title>Evolutionary Origins and Diversification of the Mycorrhizal Mutualists.</title>
        <authorList>
            <consortium name="DOE Joint Genome Institute"/>
            <consortium name="Mycorrhizal Genomics Consortium"/>
            <person name="Kohler A."/>
            <person name="Kuo A."/>
            <person name="Nagy L.G."/>
            <person name="Floudas D."/>
            <person name="Copeland A."/>
            <person name="Barry K.W."/>
            <person name="Cichocki N."/>
            <person name="Veneault-Fourrey C."/>
            <person name="LaButti K."/>
            <person name="Lindquist E.A."/>
            <person name="Lipzen A."/>
            <person name="Lundell T."/>
            <person name="Morin E."/>
            <person name="Murat C."/>
            <person name="Riley R."/>
            <person name="Ohm R."/>
            <person name="Sun H."/>
            <person name="Tunlid A."/>
            <person name="Henrissat B."/>
            <person name="Grigoriev I.V."/>
            <person name="Hibbett D.S."/>
            <person name="Martin F."/>
        </authorList>
    </citation>
    <scope>NUCLEOTIDE SEQUENCE [LARGE SCALE GENOMIC DNA]</scope>
    <source>
        <strain evidence="2">MUT 4182</strain>
    </source>
</reference>
<dbReference type="AlphaFoldDB" id="A0A0C3Q5U9"/>
<organism evidence="1 2">
    <name type="scientific">Tulasnella calospora MUT 4182</name>
    <dbReference type="NCBI Taxonomy" id="1051891"/>
    <lineage>
        <taxon>Eukaryota</taxon>
        <taxon>Fungi</taxon>
        <taxon>Dikarya</taxon>
        <taxon>Basidiomycota</taxon>
        <taxon>Agaricomycotina</taxon>
        <taxon>Agaricomycetes</taxon>
        <taxon>Cantharellales</taxon>
        <taxon>Tulasnellaceae</taxon>
        <taxon>Tulasnella</taxon>
    </lineage>
</organism>
<proteinExistence type="predicted"/>
<reference evidence="1 2" key="1">
    <citation type="submission" date="2014-04" db="EMBL/GenBank/DDBJ databases">
        <authorList>
            <consortium name="DOE Joint Genome Institute"/>
            <person name="Kuo A."/>
            <person name="Girlanda M."/>
            <person name="Perotto S."/>
            <person name="Kohler A."/>
            <person name="Nagy L.G."/>
            <person name="Floudas D."/>
            <person name="Copeland A."/>
            <person name="Barry K.W."/>
            <person name="Cichocki N."/>
            <person name="Veneault-Fourrey C."/>
            <person name="LaButti K."/>
            <person name="Lindquist E.A."/>
            <person name="Lipzen A."/>
            <person name="Lundell T."/>
            <person name="Morin E."/>
            <person name="Murat C."/>
            <person name="Sun H."/>
            <person name="Tunlid A."/>
            <person name="Henrissat B."/>
            <person name="Grigoriev I.V."/>
            <person name="Hibbett D.S."/>
            <person name="Martin F."/>
            <person name="Nordberg H.P."/>
            <person name="Cantor M.N."/>
            <person name="Hua S.X."/>
        </authorList>
    </citation>
    <scope>NUCLEOTIDE SEQUENCE [LARGE SCALE GENOMIC DNA]</scope>
    <source>
        <strain evidence="1 2">MUT 4182</strain>
    </source>
</reference>
<gene>
    <name evidence="1" type="ORF">M407DRAFT_157807</name>
</gene>
<evidence type="ECO:0000313" key="2">
    <source>
        <dbReference type="Proteomes" id="UP000054248"/>
    </source>
</evidence>
<evidence type="ECO:0000313" key="1">
    <source>
        <dbReference type="EMBL" id="KIO18539.1"/>
    </source>
</evidence>